<gene>
    <name evidence="2" type="ORF">B0F87_102102</name>
</gene>
<evidence type="ECO:0000313" key="3">
    <source>
        <dbReference type="Proteomes" id="UP000240010"/>
    </source>
</evidence>
<sequence length="125" mass="14108">MNLSPKRQQGLTLISIIFILGLIGFFVLLTLKIVPIYLDHGKVKSALEALKATPELATKSEFEIRDSLTKRFSINYVYDVKQEDIRVVKHGNYVKVDIEYETVVKLVGNLSALAEFHDTIEAGQE</sequence>
<evidence type="ECO:0000313" key="2">
    <source>
        <dbReference type="EMBL" id="PPK76996.1"/>
    </source>
</evidence>
<evidence type="ECO:0000256" key="1">
    <source>
        <dbReference type="SAM" id="Phobius"/>
    </source>
</evidence>
<keyword evidence="1" id="KW-0812">Transmembrane</keyword>
<comment type="caution">
    <text evidence="2">The sequence shown here is derived from an EMBL/GenBank/DDBJ whole genome shotgun (WGS) entry which is preliminary data.</text>
</comment>
<keyword evidence="1" id="KW-1133">Transmembrane helix</keyword>
<organism evidence="2 3">
    <name type="scientific">Methylobacter tundripaludum</name>
    <dbReference type="NCBI Taxonomy" id="173365"/>
    <lineage>
        <taxon>Bacteria</taxon>
        <taxon>Pseudomonadati</taxon>
        <taxon>Pseudomonadota</taxon>
        <taxon>Gammaproteobacteria</taxon>
        <taxon>Methylococcales</taxon>
        <taxon>Methylococcaceae</taxon>
        <taxon>Methylobacter</taxon>
    </lineage>
</organism>
<protein>
    <submittedName>
        <fullName evidence="2">Uncharacterized protein DUF4845</fullName>
    </submittedName>
</protein>
<dbReference type="Pfam" id="PF16137">
    <property type="entry name" value="DUF4845"/>
    <property type="match status" value="1"/>
</dbReference>
<feature type="transmembrane region" description="Helical" evidence="1">
    <location>
        <begin position="12"/>
        <end position="34"/>
    </location>
</feature>
<name>A0A2S6HHS0_9GAMM</name>
<dbReference type="EMBL" id="PTIZ01000002">
    <property type="protein sequence ID" value="PPK76996.1"/>
    <property type="molecule type" value="Genomic_DNA"/>
</dbReference>
<proteinExistence type="predicted"/>
<dbReference type="AlphaFoldDB" id="A0A2S6HHS0"/>
<dbReference type="RefSeq" id="WP_104427765.1">
    <property type="nucleotide sequence ID" value="NZ_PTIZ01000002.1"/>
</dbReference>
<dbReference type="InterPro" id="IPR032314">
    <property type="entry name" value="DUF4845"/>
</dbReference>
<accession>A0A2S6HHS0</accession>
<reference evidence="2 3" key="1">
    <citation type="submission" date="2018-02" db="EMBL/GenBank/DDBJ databases">
        <title>Subsurface microbial communities from deep shales in Ohio and West Virginia, USA.</title>
        <authorList>
            <person name="Wrighton K."/>
        </authorList>
    </citation>
    <scope>NUCLEOTIDE SEQUENCE [LARGE SCALE GENOMIC DNA]</scope>
    <source>
        <strain evidence="2 3">OWC-DMM</strain>
    </source>
</reference>
<dbReference type="Proteomes" id="UP000240010">
    <property type="component" value="Unassembled WGS sequence"/>
</dbReference>
<keyword evidence="1" id="KW-0472">Membrane</keyword>